<evidence type="ECO:0000256" key="1">
    <source>
        <dbReference type="SAM" id="MobiDB-lite"/>
    </source>
</evidence>
<feature type="compositionally biased region" description="Basic and acidic residues" evidence="1">
    <location>
        <begin position="39"/>
        <end position="50"/>
    </location>
</feature>
<comment type="caution">
    <text evidence="2">The sequence shown here is derived from an EMBL/GenBank/DDBJ whole genome shotgun (WGS) entry which is preliminary data.</text>
</comment>
<accession>A0ABD3P694</accession>
<dbReference type="AlphaFoldDB" id="A0ABD3P694"/>
<reference evidence="2 3" key="1">
    <citation type="submission" date="2024-10" db="EMBL/GenBank/DDBJ databases">
        <title>Updated reference genomes for cyclostephanoid diatoms.</title>
        <authorList>
            <person name="Roberts W.R."/>
            <person name="Alverson A.J."/>
        </authorList>
    </citation>
    <scope>NUCLEOTIDE SEQUENCE [LARGE SCALE GENOMIC DNA]</scope>
    <source>
        <strain evidence="2 3">AJA010-31</strain>
    </source>
</reference>
<proteinExistence type="predicted"/>
<protein>
    <submittedName>
        <fullName evidence="2">Uncharacterized protein</fullName>
    </submittedName>
</protein>
<evidence type="ECO:0000313" key="3">
    <source>
        <dbReference type="Proteomes" id="UP001530400"/>
    </source>
</evidence>
<dbReference type="Proteomes" id="UP001530400">
    <property type="component" value="Unassembled WGS sequence"/>
</dbReference>
<name>A0ABD3P694_9STRA</name>
<keyword evidence="3" id="KW-1185">Reference proteome</keyword>
<sequence>MNPGCIERNINDMTAPGNRGLPETPDAPTTYRKHGLLPDGRKPKEWHVTV</sequence>
<feature type="region of interest" description="Disordered" evidence="1">
    <location>
        <begin position="1"/>
        <end position="50"/>
    </location>
</feature>
<organism evidence="2 3">
    <name type="scientific">Cyclotella atomus</name>
    <dbReference type="NCBI Taxonomy" id="382360"/>
    <lineage>
        <taxon>Eukaryota</taxon>
        <taxon>Sar</taxon>
        <taxon>Stramenopiles</taxon>
        <taxon>Ochrophyta</taxon>
        <taxon>Bacillariophyta</taxon>
        <taxon>Coscinodiscophyceae</taxon>
        <taxon>Thalassiosirophycidae</taxon>
        <taxon>Stephanodiscales</taxon>
        <taxon>Stephanodiscaceae</taxon>
        <taxon>Cyclotella</taxon>
    </lineage>
</organism>
<dbReference type="EMBL" id="JALLPJ020000772">
    <property type="protein sequence ID" value="KAL3783319.1"/>
    <property type="molecule type" value="Genomic_DNA"/>
</dbReference>
<evidence type="ECO:0000313" key="2">
    <source>
        <dbReference type="EMBL" id="KAL3783319.1"/>
    </source>
</evidence>
<gene>
    <name evidence="2" type="ORF">ACHAWO_013327</name>
</gene>